<organism evidence="2 3">
    <name type="scientific">Plasmodium falciparum (isolate Dd2)</name>
    <dbReference type="NCBI Taxonomy" id="57267"/>
    <lineage>
        <taxon>Eukaryota</taxon>
        <taxon>Sar</taxon>
        <taxon>Alveolata</taxon>
        <taxon>Apicomplexa</taxon>
        <taxon>Aconoidasida</taxon>
        <taxon>Haemosporida</taxon>
        <taxon>Plasmodiidae</taxon>
        <taxon>Plasmodium</taxon>
        <taxon>Plasmodium (Laverania)</taxon>
    </lineage>
</organism>
<reference evidence="3" key="1">
    <citation type="submission" date="2006-09" db="EMBL/GenBank/DDBJ databases">
        <title>Annotation of Plasmodium falciparum Dd2.</title>
        <authorList>
            <consortium name="The Broad Institute Genome Sequencing Platform"/>
            <person name="Volkman S.K."/>
            <person name="Neafsey D.E."/>
            <person name="Dash A.P."/>
            <person name="Chitnis C.E."/>
            <person name="Hartl D.L."/>
            <person name="Young S.K."/>
            <person name="Zeng Q."/>
            <person name="Koehrsen M."/>
            <person name="Alvarado L."/>
            <person name="Berlin A."/>
            <person name="Borenstein D."/>
            <person name="Chapman S.B."/>
            <person name="Chen Z."/>
            <person name="Engels R."/>
            <person name="Freedman E."/>
            <person name="Gellesch M."/>
            <person name="Goldberg J."/>
            <person name="Griggs A."/>
            <person name="Gujja S."/>
            <person name="Heilman E.R."/>
            <person name="Heiman D.I."/>
            <person name="Howarth C."/>
            <person name="Jen D."/>
            <person name="Larson L."/>
            <person name="Mehta T."/>
            <person name="Neiman D."/>
            <person name="Park D."/>
            <person name="Pearson M."/>
            <person name="Roberts A."/>
            <person name="Saif S."/>
            <person name="Shea T."/>
            <person name="Shenoy N."/>
            <person name="Sisk P."/>
            <person name="Stolte C."/>
            <person name="Sykes S."/>
            <person name="Walk T."/>
            <person name="White J."/>
            <person name="Yandava C."/>
            <person name="Haas B."/>
            <person name="Henn M.R."/>
            <person name="Nusbaum C."/>
            <person name="Birren B."/>
        </authorList>
    </citation>
    <scope>NUCLEOTIDE SEQUENCE [LARGE SCALE GENOMIC DNA]</scope>
</reference>
<dbReference type="Proteomes" id="UP000054282">
    <property type="component" value="Unassembled WGS sequence"/>
</dbReference>
<gene>
    <name evidence="2" type="ORF">PFDG_04065</name>
</gene>
<protein>
    <submittedName>
        <fullName evidence="2">Uncharacterized protein</fullName>
    </submittedName>
</protein>
<evidence type="ECO:0000256" key="1">
    <source>
        <dbReference type="SAM" id="MobiDB-lite"/>
    </source>
</evidence>
<evidence type="ECO:0000313" key="3">
    <source>
        <dbReference type="Proteomes" id="UP000054282"/>
    </source>
</evidence>
<dbReference type="AlphaFoldDB" id="A0A0L7M873"/>
<evidence type="ECO:0000313" key="2">
    <source>
        <dbReference type="EMBL" id="KOB89016.1"/>
    </source>
</evidence>
<name>A0A0L7M873_PLAF4</name>
<feature type="region of interest" description="Disordered" evidence="1">
    <location>
        <begin position="406"/>
        <end position="427"/>
    </location>
</feature>
<proteinExistence type="predicted"/>
<accession>A0A0L7M873</accession>
<dbReference type="EMBL" id="GG701870">
    <property type="protein sequence ID" value="KOB89016.1"/>
    <property type="molecule type" value="Genomic_DNA"/>
</dbReference>
<sequence length="560" mass="65832">MLNIIAVTIKKIQVNSNEKNIKNNSKQHLNNEYEKFKLNVDDVNNMNENVNILKLTKEKTTISFTSCEDSNKSIIMNKNKINNEKNILNEEKENICKYNKSLFDSDDDQIKHVTNRNKEEENKIDKNIESALFHFCDNDNINSMNKNNNNTGNSKLIEKDKYNNNNNIDSNIHNNNINNDDDVIIIDEDSDFTLNVNEKQDYNKCCNKDEMRKDTILVHNNISKSNDKLKNGLTAMSMNLFDDSSDNDSVNSYDDKNINVLNETYSNKYYHTNEKENPYGKMKDHIYEELKGNENKNYKINDKYVVDKNLNEVSILNIDLNKAHNAVLEGLMDLFGLKSNRLSRKIIVNELIIIQDYLRQKHDQFINSDNLEEEHILDNLSNVKENYITENDSIFKDTIVEQENINKNNDDNHYNGSVTNKNNDDHKNGSSDNNIICIDLLDTEKEYKSDCDMQSFPFNNKWFDNDLLNRETDKLQEDYINHMHNKIKQMELKLLFERIDEAIKINDIIYKNVYEEKKVEYSIFKKHLVDCKLNVNKEIIMSYSKDKNIEIISKKKYISN</sequence>
<reference evidence="3" key="2">
    <citation type="submission" date="2006-09" db="EMBL/GenBank/DDBJ databases">
        <title>The genome sequence of Plasmodium falciparum Dd2.</title>
        <authorList>
            <consortium name="The Broad Institute Genome Sequencing Platform"/>
            <person name="Birren B."/>
            <person name="Lander E."/>
            <person name="Galagan J."/>
            <person name="Nusbaum C."/>
            <person name="Devon K."/>
            <person name="Henn M."/>
            <person name="Jaffe D."/>
            <person name="Butler J."/>
            <person name="Alvarez P."/>
            <person name="Gnerre S."/>
            <person name="Grabherr M."/>
            <person name="Kleber M."/>
            <person name="Mauceli E."/>
            <person name="Brockman W."/>
            <person name="MacCallum I.A."/>
            <person name="Rounsley S."/>
            <person name="Young S."/>
            <person name="LaButti K."/>
            <person name="Pushparaj V."/>
            <person name="DeCaprio D."/>
            <person name="Crawford M."/>
            <person name="Koehrsen M."/>
            <person name="Engels R."/>
            <person name="Montgomery P."/>
            <person name="Pearson M."/>
            <person name="Howarth C."/>
            <person name="Larson L."/>
            <person name="Luoma S."/>
            <person name="White J."/>
            <person name="Kodira C."/>
            <person name="Zeng Q."/>
            <person name="O'Leary S."/>
            <person name="Yandava C."/>
            <person name="Alvarado L."/>
            <person name="Wirth D."/>
            <person name="Volkman S."/>
            <person name="Hartl D."/>
        </authorList>
    </citation>
    <scope>NUCLEOTIDE SEQUENCE [LARGE SCALE GENOMIC DNA]</scope>
</reference>
<dbReference type="KEGG" id="pfd:PFDG_04065"/>